<evidence type="ECO:0000313" key="2">
    <source>
        <dbReference type="Proteomes" id="UP001596410"/>
    </source>
</evidence>
<keyword evidence="2" id="KW-1185">Reference proteome</keyword>
<dbReference type="EMBL" id="JBHSZV010000053">
    <property type="protein sequence ID" value="MFC7063753.1"/>
    <property type="molecule type" value="Genomic_DNA"/>
</dbReference>
<name>A0ABW2EN97_9BACI</name>
<accession>A0ABW2EN97</accession>
<dbReference type="Proteomes" id="UP001596410">
    <property type="component" value="Unassembled WGS sequence"/>
</dbReference>
<evidence type="ECO:0000313" key="1">
    <source>
        <dbReference type="EMBL" id="MFC7063753.1"/>
    </source>
</evidence>
<protein>
    <submittedName>
        <fullName evidence="1">Uncharacterized protein</fullName>
    </submittedName>
</protein>
<proteinExistence type="predicted"/>
<organism evidence="1 2">
    <name type="scientific">Halobacillus seohaensis</name>
    <dbReference type="NCBI Taxonomy" id="447421"/>
    <lineage>
        <taxon>Bacteria</taxon>
        <taxon>Bacillati</taxon>
        <taxon>Bacillota</taxon>
        <taxon>Bacilli</taxon>
        <taxon>Bacillales</taxon>
        <taxon>Bacillaceae</taxon>
        <taxon>Halobacillus</taxon>
    </lineage>
</organism>
<reference evidence="2" key="1">
    <citation type="journal article" date="2019" name="Int. J. Syst. Evol. Microbiol.">
        <title>The Global Catalogue of Microorganisms (GCM) 10K type strain sequencing project: providing services to taxonomists for standard genome sequencing and annotation.</title>
        <authorList>
            <consortium name="The Broad Institute Genomics Platform"/>
            <consortium name="The Broad Institute Genome Sequencing Center for Infectious Disease"/>
            <person name="Wu L."/>
            <person name="Ma J."/>
        </authorList>
    </citation>
    <scope>NUCLEOTIDE SEQUENCE [LARGE SCALE GENOMIC DNA]</scope>
    <source>
        <strain evidence="2">CGMCC 4.1621</strain>
    </source>
</reference>
<sequence length="83" mass="8775">MFALNGNLRELRKALKKAKKKGETIEIITAATPPAGRPPNIRGTVVEVNCATFVLELSGGPDREGIYSIAQLIGIVPGSGDED</sequence>
<comment type="caution">
    <text evidence="1">The sequence shown here is derived from an EMBL/GenBank/DDBJ whole genome shotgun (WGS) entry which is preliminary data.</text>
</comment>
<gene>
    <name evidence="1" type="ORF">ACFQIC_18295</name>
</gene>
<dbReference type="RefSeq" id="WP_204710208.1">
    <property type="nucleotide sequence ID" value="NZ_JBHSZV010000053.1"/>
</dbReference>